<evidence type="ECO:0000313" key="2">
    <source>
        <dbReference type="Proteomes" id="UP000595437"/>
    </source>
</evidence>
<dbReference type="AlphaFoldDB" id="A0A7T8GU05"/>
<keyword evidence="2" id="KW-1185">Reference proteome</keyword>
<dbReference type="Gene3D" id="3.40.1310.20">
    <property type="match status" value="1"/>
</dbReference>
<dbReference type="EMBL" id="CP045901">
    <property type="protein sequence ID" value="QQP37757.1"/>
    <property type="molecule type" value="Genomic_DNA"/>
</dbReference>
<name>A0A7T8GU05_CALRO</name>
<accession>A0A7T8GU05</accession>
<gene>
    <name evidence="1" type="ORF">FKW44_018144</name>
</gene>
<sequence length="61" mass="7199">MPGLSKAHIEDARGDNEHNKTYCSKDEIFRTWGEVEEQETKEMTLQWWSMRLCLRIGIGRS</sequence>
<proteinExistence type="predicted"/>
<dbReference type="Proteomes" id="UP000595437">
    <property type="component" value="Chromosome 12"/>
</dbReference>
<protein>
    <submittedName>
        <fullName evidence="1">Uncharacterized protein</fullName>
    </submittedName>
</protein>
<reference evidence="2" key="1">
    <citation type="submission" date="2021-01" db="EMBL/GenBank/DDBJ databases">
        <title>Caligus Genome Assembly.</title>
        <authorList>
            <person name="Gallardo-Escarate C."/>
        </authorList>
    </citation>
    <scope>NUCLEOTIDE SEQUENCE [LARGE SCALE GENOMIC DNA]</scope>
</reference>
<organism evidence="1 2">
    <name type="scientific">Caligus rogercresseyi</name>
    <name type="common">Sea louse</name>
    <dbReference type="NCBI Taxonomy" id="217165"/>
    <lineage>
        <taxon>Eukaryota</taxon>
        <taxon>Metazoa</taxon>
        <taxon>Ecdysozoa</taxon>
        <taxon>Arthropoda</taxon>
        <taxon>Crustacea</taxon>
        <taxon>Multicrustacea</taxon>
        <taxon>Hexanauplia</taxon>
        <taxon>Copepoda</taxon>
        <taxon>Siphonostomatoida</taxon>
        <taxon>Caligidae</taxon>
        <taxon>Caligus</taxon>
    </lineage>
</organism>
<evidence type="ECO:0000313" key="1">
    <source>
        <dbReference type="EMBL" id="QQP37757.1"/>
    </source>
</evidence>